<dbReference type="AlphaFoldDB" id="A0A917U4P6"/>
<evidence type="ECO:0000259" key="2">
    <source>
        <dbReference type="PROSITE" id="PS50995"/>
    </source>
</evidence>
<sequence length="186" mass="20250">MSAHDRLSLDPIAEARRQWAAHGWAAAADGMAAVTSLMRAQQIALARVEAVLRPYGVTFARYEVLMLLYFSRVGSLPMAKIGKRLQVHPTSVTNAVDRLESADLVRRTPHPTDRRTTLVELLPKGRELAATATEELNTRVFAAPGLPPENVTALVTILAELRHEAGDFSGPRPSSSDAELPAVDHQ</sequence>
<dbReference type="PRINTS" id="PR00598">
    <property type="entry name" value="HTHMARR"/>
</dbReference>
<dbReference type="EMBL" id="BMNB01000029">
    <property type="protein sequence ID" value="GGM58356.1"/>
    <property type="molecule type" value="Genomic_DNA"/>
</dbReference>
<dbReference type="InterPro" id="IPR000835">
    <property type="entry name" value="HTH_MarR-typ"/>
</dbReference>
<dbReference type="GO" id="GO:0006950">
    <property type="term" value="P:response to stress"/>
    <property type="evidence" value="ECO:0007669"/>
    <property type="project" value="TreeGrafter"/>
</dbReference>
<dbReference type="PANTHER" id="PTHR33164">
    <property type="entry name" value="TRANSCRIPTIONAL REGULATOR, MARR FAMILY"/>
    <property type="match status" value="1"/>
</dbReference>
<feature type="region of interest" description="Disordered" evidence="1">
    <location>
        <begin position="165"/>
        <end position="186"/>
    </location>
</feature>
<dbReference type="InterPro" id="IPR036390">
    <property type="entry name" value="WH_DNA-bd_sf"/>
</dbReference>
<gene>
    <name evidence="3" type="ORF">GCM10011608_49130</name>
</gene>
<dbReference type="PANTHER" id="PTHR33164:SF101">
    <property type="entry name" value="TRANSCRIPTIONAL REPRESSOR MPRA"/>
    <property type="match status" value="1"/>
</dbReference>
<dbReference type="SMART" id="SM00347">
    <property type="entry name" value="HTH_MARR"/>
    <property type="match status" value="1"/>
</dbReference>
<proteinExistence type="predicted"/>
<evidence type="ECO:0000313" key="3">
    <source>
        <dbReference type="EMBL" id="GGM58356.1"/>
    </source>
</evidence>
<organism evidence="3 4">
    <name type="scientific">Micromonospora sonchi</name>
    <dbReference type="NCBI Taxonomy" id="1763543"/>
    <lineage>
        <taxon>Bacteria</taxon>
        <taxon>Bacillati</taxon>
        <taxon>Actinomycetota</taxon>
        <taxon>Actinomycetes</taxon>
        <taxon>Micromonosporales</taxon>
        <taxon>Micromonosporaceae</taxon>
        <taxon>Micromonospora</taxon>
    </lineage>
</organism>
<feature type="domain" description="HTH marR-type" evidence="2">
    <location>
        <begin position="27"/>
        <end position="163"/>
    </location>
</feature>
<dbReference type="SUPFAM" id="SSF46785">
    <property type="entry name" value="Winged helix' DNA-binding domain"/>
    <property type="match status" value="1"/>
</dbReference>
<protein>
    <submittedName>
        <fullName evidence="3">Transcriptional regulator, MarR family protein</fullName>
    </submittedName>
</protein>
<dbReference type="Pfam" id="PF01047">
    <property type="entry name" value="MarR"/>
    <property type="match status" value="1"/>
</dbReference>
<dbReference type="InterPro" id="IPR036388">
    <property type="entry name" value="WH-like_DNA-bd_sf"/>
</dbReference>
<evidence type="ECO:0000313" key="4">
    <source>
        <dbReference type="Proteomes" id="UP000608890"/>
    </source>
</evidence>
<reference evidence="3" key="2">
    <citation type="submission" date="2020-09" db="EMBL/GenBank/DDBJ databases">
        <authorList>
            <person name="Sun Q."/>
            <person name="Zhou Y."/>
        </authorList>
    </citation>
    <scope>NUCLEOTIDE SEQUENCE</scope>
    <source>
        <strain evidence="3">CGMCC 4.7312</strain>
    </source>
</reference>
<name>A0A917U4P6_9ACTN</name>
<keyword evidence="4" id="KW-1185">Reference proteome</keyword>
<accession>A0A917U4P6</accession>
<dbReference type="InterPro" id="IPR039422">
    <property type="entry name" value="MarR/SlyA-like"/>
</dbReference>
<dbReference type="Proteomes" id="UP000608890">
    <property type="component" value="Unassembled WGS sequence"/>
</dbReference>
<dbReference type="PROSITE" id="PS50995">
    <property type="entry name" value="HTH_MARR_2"/>
    <property type="match status" value="1"/>
</dbReference>
<evidence type="ECO:0000256" key="1">
    <source>
        <dbReference type="SAM" id="MobiDB-lite"/>
    </source>
</evidence>
<dbReference type="RefSeq" id="WP_189048336.1">
    <property type="nucleotide sequence ID" value="NZ_BMNB01000029.1"/>
</dbReference>
<dbReference type="GO" id="GO:0003700">
    <property type="term" value="F:DNA-binding transcription factor activity"/>
    <property type="evidence" value="ECO:0007669"/>
    <property type="project" value="InterPro"/>
</dbReference>
<dbReference type="Gene3D" id="1.10.10.10">
    <property type="entry name" value="Winged helix-like DNA-binding domain superfamily/Winged helix DNA-binding domain"/>
    <property type="match status" value="1"/>
</dbReference>
<reference evidence="3" key="1">
    <citation type="journal article" date="2014" name="Int. J. Syst. Evol. Microbiol.">
        <title>Complete genome sequence of Corynebacterium casei LMG S-19264T (=DSM 44701T), isolated from a smear-ripened cheese.</title>
        <authorList>
            <consortium name="US DOE Joint Genome Institute (JGI-PGF)"/>
            <person name="Walter F."/>
            <person name="Albersmeier A."/>
            <person name="Kalinowski J."/>
            <person name="Ruckert C."/>
        </authorList>
    </citation>
    <scope>NUCLEOTIDE SEQUENCE</scope>
    <source>
        <strain evidence="3">CGMCC 4.7312</strain>
    </source>
</reference>
<comment type="caution">
    <text evidence="3">The sequence shown here is derived from an EMBL/GenBank/DDBJ whole genome shotgun (WGS) entry which is preliminary data.</text>
</comment>